<protein>
    <submittedName>
        <fullName evidence="1">L51_S25_CI-B8 domain-containing protein</fullName>
    </submittedName>
</protein>
<gene>
    <name evidence="1" type="ORF">Mgra_00004434</name>
</gene>
<dbReference type="OrthoDB" id="5919182at2759"/>
<evidence type="ECO:0000313" key="1">
    <source>
        <dbReference type="EMBL" id="KAF7636176.1"/>
    </source>
</evidence>
<keyword evidence="2" id="KW-1185">Reference proteome</keyword>
<reference evidence="1" key="1">
    <citation type="journal article" date="2020" name="Ecol. Evol.">
        <title>Genome structure and content of the rice root-knot nematode (Meloidogyne graminicola).</title>
        <authorList>
            <person name="Phan N.T."/>
            <person name="Danchin E.G.J."/>
            <person name="Klopp C."/>
            <person name="Perfus-Barbeoch L."/>
            <person name="Kozlowski D.K."/>
            <person name="Koutsovoulos G.D."/>
            <person name="Lopez-Roques C."/>
            <person name="Bouchez O."/>
            <person name="Zahm M."/>
            <person name="Besnard G."/>
            <person name="Bellafiore S."/>
        </authorList>
    </citation>
    <scope>NUCLEOTIDE SEQUENCE</scope>
    <source>
        <strain evidence="1">VN-18</strain>
    </source>
</reference>
<dbReference type="EMBL" id="JABEBT010000033">
    <property type="protein sequence ID" value="KAF7636176.1"/>
    <property type="molecule type" value="Genomic_DNA"/>
</dbReference>
<sequence>MLKSHPSDFGENCQRHCICEVQGQHPCTSLIYAPKHVSESWRWDHENYNPDRILHPKNKFVDHDLVERDPPGIQ</sequence>
<dbReference type="Proteomes" id="UP000605970">
    <property type="component" value="Unassembled WGS sequence"/>
</dbReference>
<proteinExistence type="predicted"/>
<comment type="caution">
    <text evidence="1">The sequence shown here is derived from an EMBL/GenBank/DDBJ whole genome shotgun (WGS) entry which is preliminary data.</text>
</comment>
<dbReference type="AlphaFoldDB" id="A0A8S9ZSJ0"/>
<name>A0A8S9ZSJ0_9BILA</name>
<evidence type="ECO:0000313" key="2">
    <source>
        <dbReference type="Proteomes" id="UP000605970"/>
    </source>
</evidence>
<accession>A0A8S9ZSJ0</accession>
<organism evidence="1 2">
    <name type="scientific">Meloidogyne graminicola</name>
    <dbReference type="NCBI Taxonomy" id="189291"/>
    <lineage>
        <taxon>Eukaryota</taxon>
        <taxon>Metazoa</taxon>
        <taxon>Ecdysozoa</taxon>
        <taxon>Nematoda</taxon>
        <taxon>Chromadorea</taxon>
        <taxon>Rhabditida</taxon>
        <taxon>Tylenchina</taxon>
        <taxon>Tylenchomorpha</taxon>
        <taxon>Tylenchoidea</taxon>
        <taxon>Meloidogynidae</taxon>
        <taxon>Meloidogyninae</taxon>
        <taxon>Meloidogyne</taxon>
    </lineage>
</organism>